<sequence>MSAEVITKEDLEAFRVELLSDIKALLGTKIEPAKEWLKTSEVRALLKVSSGTLQNLRICGQLKYSKIGGTYYYRHSEIMKLLQNQTKSL</sequence>
<protein>
    <submittedName>
        <fullName evidence="2">Helix-turn-helix domain-containing protein</fullName>
    </submittedName>
</protein>
<feature type="domain" description="Helix-turn-helix" evidence="1">
    <location>
        <begin position="36"/>
        <end position="85"/>
    </location>
</feature>
<accession>A0A7L5E6W0</accession>
<reference evidence="2 3" key="1">
    <citation type="submission" date="2020-04" db="EMBL/GenBank/DDBJ databases">
        <title>Genome sequencing of novel species.</title>
        <authorList>
            <person name="Heo J."/>
            <person name="Kim S.-J."/>
            <person name="Kim J.-S."/>
            <person name="Hong S.-B."/>
            <person name="Kwon S.-W."/>
        </authorList>
    </citation>
    <scope>NUCLEOTIDE SEQUENCE [LARGE SCALE GENOMIC DNA]</scope>
    <source>
        <strain evidence="2 3">F39-2</strain>
    </source>
</reference>
<dbReference type="Pfam" id="PF12728">
    <property type="entry name" value="HTH_17"/>
    <property type="match status" value="1"/>
</dbReference>
<dbReference type="Proteomes" id="UP000503278">
    <property type="component" value="Chromosome"/>
</dbReference>
<evidence type="ECO:0000313" key="3">
    <source>
        <dbReference type="Proteomes" id="UP000503278"/>
    </source>
</evidence>
<dbReference type="AlphaFoldDB" id="A0A7L5E6W0"/>
<dbReference type="InterPro" id="IPR041657">
    <property type="entry name" value="HTH_17"/>
</dbReference>
<dbReference type="PANTHER" id="PTHR34585:SF22">
    <property type="entry name" value="HELIX-TURN-HELIX DOMAIN-CONTAINING PROTEIN"/>
    <property type="match status" value="1"/>
</dbReference>
<evidence type="ECO:0000259" key="1">
    <source>
        <dbReference type="Pfam" id="PF12728"/>
    </source>
</evidence>
<proteinExistence type="predicted"/>
<dbReference type="InterPro" id="IPR009061">
    <property type="entry name" value="DNA-bd_dom_put_sf"/>
</dbReference>
<gene>
    <name evidence="2" type="ORF">HH214_09575</name>
</gene>
<dbReference type="SUPFAM" id="SSF46955">
    <property type="entry name" value="Putative DNA-binding domain"/>
    <property type="match status" value="1"/>
</dbReference>
<evidence type="ECO:0000313" key="2">
    <source>
        <dbReference type="EMBL" id="QJD96106.1"/>
    </source>
</evidence>
<name>A0A7L5E6W0_9SPHI</name>
<dbReference type="EMBL" id="CP051682">
    <property type="protein sequence ID" value="QJD96106.1"/>
    <property type="molecule type" value="Genomic_DNA"/>
</dbReference>
<organism evidence="2 3">
    <name type="scientific">Mucilaginibacter robiniae</name>
    <dbReference type="NCBI Taxonomy" id="2728022"/>
    <lineage>
        <taxon>Bacteria</taxon>
        <taxon>Pseudomonadati</taxon>
        <taxon>Bacteroidota</taxon>
        <taxon>Sphingobacteriia</taxon>
        <taxon>Sphingobacteriales</taxon>
        <taxon>Sphingobacteriaceae</taxon>
        <taxon>Mucilaginibacter</taxon>
    </lineage>
</organism>
<dbReference type="PANTHER" id="PTHR34585">
    <property type="match status" value="1"/>
</dbReference>
<dbReference type="KEGG" id="mrob:HH214_09575"/>
<dbReference type="RefSeq" id="WP_169607208.1">
    <property type="nucleotide sequence ID" value="NZ_CP051682.1"/>
</dbReference>
<keyword evidence="3" id="KW-1185">Reference proteome</keyword>